<dbReference type="SUPFAM" id="SSF103473">
    <property type="entry name" value="MFS general substrate transporter"/>
    <property type="match status" value="1"/>
</dbReference>
<evidence type="ECO:0000256" key="4">
    <source>
        <dbReference type="ARBA" id="ARBA00022989"/>
    </source>
</evidence>
<keyword evidence="5 6" id="KW-0472">Membrane</keyword>
<dbReference type="Gene3D" id="1.20.1250.20">
    <property type="entry name" value="MFS general substrate transporter like domains"/>
    <property type="match status" value="1"/>
</dbReference>
<evidence type="ECO:0000256" key="3">
    <source>
        <dbReference type="ARBA" id="ARBA00022692"/>
    </source>
</evidence>
<feature type="transmembrane region" description="Helical" evidence="6">
    <location>
        <begin position="357"/>
        <end position="377"/>
    </location>
</feature>
<name>A0A511MUT3_DEIC1</name>
<feature type="transmembrane region" description="Helical" evidence="6">
    <location>
        <begin position="329"/>
        <end position="351"/>
    </location>
</feature>
<comment type="subcellular location">
    <subcellularLocation>
        <location evidence="1">Cell membrane</location>
        <topology evidence="1">Multi-pass membrane protein</topology>
    </subcellularLocation>
</comment>
<feature type="transmembrane region" description="Helical" evidence="6">
    <location>
        <begin position="164"/>
        <end position="183"/>
    </location>
</feature>
<evidence type="ECO:0008006" key="9">
    <source>
        <dbReference type="Google" id="ProtNLM"/>
    </source>
</evidence>
<feature type="transmembrane region" description="Helical" evidence="6">
    <location>
        <begin position="97"/>
        <end position="118"/>
    </location>
</feature>
<accession>A0A511MUT3</accession>
<comment type="caution">
    <text evidence="7">The sequence shown here is derived from an EMBL/GenBank/DDBJ whole genome shotgun (WGS) entry which is preliminary data.</text>
</comment>
<dbReference type="CDD" id="cd06173">
    <property type="entry name" value="MFS_MefA_like"/>
    <property type="match status" value="1"/>
</dbReference>
<dbReference type="PRINTS" id="PR01988">
    <property type="entry name" value="EXPORTERBACE"/>
</dbReference>
<dbReference type="PANTHER" id="PTHR23513">
    <property type="entry name" value="INTEGRAL MEMBRANE EFFLUX PROTEIN-RELATED"/>
    <property type="match status" value="1"/>
</dbReference>
<sequence>MSFNKHAWILITGNALSLLGDQILLTSLMYLAARDTGSLLFTASFALLSTLSLTLLGPVGGSFMDHRGSKLHLIGADLLRALLLVLLVVFWTNPLQWPAVLGIMAGLSALSGFFNPGFRALMPLVVPRDHLLKFNSWNTTATRVATLTGPLIGGLMVSSLGIQAALWLDAASFVLSALCLIVLKVPRTSSPSRAPRKPVWSLLRNAALRRYLILASVVNAGISVFLLMLPAAALTFQQGGTVLGALQSSYQAGMLTAGVWLGVRQVQVQRALGWGLALMAASVLLFSVSAKLSLALAGALCFGAALMFTSLLADTTLQKSIPSHQMAGGYGVVQSVSAALRPFSIVLGGFLLDQVGLLWTGIMLTCLLLGTALFALLRTEPDPSPIESGL</sequence>
<dbReference type="AlphaFoldDB" id="A0A511MUT3"/>
<organism evidence="7 8">
    <name type="scientific">Deinococcus cellulosilyticus (strain DSM 18568 / NBRC 106333 / KACC 11606 / 5516J-15)</name>
    <dbReference type="NCBI Taxonomy" id="1223518"/>
    <lineage>
        <taxon>Bacteria</taxon>
        <taxon>Thermotogati</taxon>
        <taxon>Deinococcota</taxon>
        <taxon>Deinococci</taxon>
        <taxon>Deinococcales</taxon>
        <taxon>Deinococcaceae</taxon>
        <taxon>Deinococcus</taxon>
    </lineage>
</organism>
<keyword evidence="4 6" id="KW-1133">Transmembrane helix</keyword>
<dbReference type="GO" id="GO:0005886">
    <property type="term" value="C:plasma membrane"/>
    <property type="evidence" value="ECO:0007669"/>
    <property type="project" value="UniProtKB-SubCell"/>
</dbReference>
<dbReference type="EMBL" id="BJXB01000001">
    <property type="protein sequence ID" value="GEM44374.1"/>
    <property type="molecule type" value="Genomic_DNA"/>
</dbReference>
<dbReference type="GO" id="GO:0022857">
    <property type="term" value="F:transmembrane transporter activity"/>
    <property type="evidence" value="ECO:0007669"/>
    <property type="project" value="InterPro"/>
</dbReference>
<evidence type="ECO:0000256" key="6">
    <source>
        <dbReference type="SAM" id="Phobius"/>
    </source>
</evidence>
<keyword evidence="2" id="KW-1003">Cell membrane</keyword>
<keyword evidence="3 6" id="KW-0812">Transmembrane</keyword>
<evidence type="ECO:0000313" key="8">
    <source>
        <dbReference type="Proteomes" id="UP000321306"/>
    </source>
</evidence>
<evidence type="ECO:0000256" key="1">
    <source>
        <dbReference type="ARBA" id="ARBA00004651"/>
    </source>
</evidence>
<feature type="transmembrane region" description="Helical" evidence="6">
    <location>
        <begin position="71"/>
        <end position="91"/>
    </location>
</feature>
<dbReference type="InterPro" id="IPR022324">
    <property type="entry name" value="Bacilysin_exporter_BacE_put"/>
</dbReference>
<feature type="transmembrane region" description="Helical" evidence="6">
    <location>
        <begin position="39"/>
        <end position="59"/>
    </location>
</feature>
<feature type="transmembrane region" description="Helical" evidence="6">
    <location>
        <begin position="294"/>
        <end position="317"/>
    </location>
</feature>
<protein>
    <recommendedName>
        <fullName evidence="9">MFS transporter</fullName>
    </recommendedName>
</protein>
<feature type="transmembrane region" description="Helical" evidence="6">
    <location>
        <begin position="211"/>
        <end position="236"/>
    </location>
</feature>
<evidence type="ECO:0000256" key="2">
    <source>
        <dbReference type="ARBA" id="ARBA00022475"/>
    </source>
</evidence>
<dbReference type="PANTHER" id="PTHR23513:SF6">
    <property type="entry name" value="MAJOR FACILITATOR SUPERFAMILY ASSOCIATED DOMAIN-CONTAINING PROTEIN"/>
    <property type="match status" value="1"/>
</dbReference>
<keyword evidence="8" id="KW-1185">Reference proteome</keyword>
<feature type="transmembrane region" description="Helical" evidence="6">
    <location>
        <begin position="270"/>
        <end position="288"/>
    </location>
</feature>
<gene>
    <name evidence="7" type="ORF">DC3_00090</name>
</gene>
<evidence type="ECO:0000313" key="7">
    <source>
        <dbReference type="EMBL" id="GEM44374.1"/>
    </source>
</evidence>
<dbReference type="Pfam" id="PF07690">
    <property type="entry name" value="MFS_1"/>
    <property type="match status" value="1"/>
</dbReference>
<proteinExistence type="predicted"/>
<feature type="transmembrane region" description="Helical" evidence="6">
    <location>
        <begin position="7"/>
        <end position="33"/>
    </location>
</feature>
<reference evidence="7 8" key="1">
    <citation type="submission" date="2019-07" db="EMBL/GenBank/DDBJ databases">
        <title>Whole genome shotgun sequence of Deinococcus cellulosilyticus NBRC 106333.</title>
        <authorList>
            <person name="Hosoyama A."/>
            <person name="Uohara A."/>
            <person name="Ohji S."/>
            <person name="Ichikawa N."/>
        </authorList>
    </citation>
    <scope>NUCLEOTIDE SEQUENCE [LARGE SCALE GENOMIC DNA]</scope>
    <source>
        <strain evidence="7 8">NBRC 106333</strain>
    </source>
</reference>
<dbReference type="RefSeq" id="WP_146881541.1">
    <property type="nucleotide sequence ID" value="NZ_BJXB01000001.1"/>
</dbReference>
<dbReference type="OrthoDB" id="5178159at2"/>
<dbReference type="Proteomes" id="UP000321306">
    <property type="component" value="Unassembled WGS sequence"/>
</dbReference>
<evidence type="ECO:0000256" key="5">
    <source>
        <dbReference type="ARBA" id="ARBA00023136"/>
    </source>
</evidence>
<dbReference type="InterPro" id="IPR036259">
    <property type="entry name" value="MFS_trans_sf"/>
</dbReference>
<dbReference type="InterPro" id="IPR011701">
    <property type="entry name" value="MFS"/>
</dbReference>